<dbReference type="OrthoDB" id="194468at2759"/>
<accession>A0A9P9IZT3</accession>
<keyword evidence="2" id="KW-1185">Reference proteome</keyword>
<proteinExistence type="predicted"/>
<reference evidence="1" key="1">
    <citation type="journal article" date="2021" name="Nat. Commun.">
        <title>Genetic determinants of endophytism in the Arabidopsis root mycobiome.</title>
        <authorList>
            <person name="Mesny F."/>
            <person name="Miyauchi S."/>
            <person name="Thiergart T."/>
            <person name="Pickel B."/>
            <person name="Atanasova L."/>
            <person name="Karlsson M."/>
            <person name="Huettel B."/>
            <person name="Barry K.W."/>
            <person name="Haridas S."/>
            <person name="Chen C."/>
            <person name="Bauer D."/>
            <person name="Andreopoulos W."/>
            <person name="Pangilinan J."/>
            <person name="LaButti K."/>
            <person name="Riley R."/>
            <person name="Lipzen A."/>
            <person name="Clum A."/>
            <person name="Drula E."/>
            <person name="Henrissat B."/>
            <person name="Kohler A."/>
            <person name="Grigoriev I.V."/>
            <person name="Martin F.M."/>
            <person name="Hacquard S."/>
        </authorList>
    </citation>
    <scope>NUCLEOTIDE SEQUENCE</scope>
    <source>
        <strain evidence="1">MPI-CAGE-AT-0147</strain>
    </source>
</reference>
<protein>
    <submittedName>
        <fullName evidence="1">Uncharacterized protein</fullName>
    </submittedName>
</protein>
<dbReference type="AlphaFoldDB" id="A0A9P9IZT3"/>
<gene>
    <name evidence="1" type="ORF">EDB81DRAFT_760823</name>
</gene>
<dbReference type="Proteomes" id="UP000738349">
    <property type="component" value="Unassembled WGS sequence"/>
</dbReference>
<comment type="caution">
    <text evidence="1">The sequence shown here is derived from an EMBL/GenBank/DDBJ whole genome shotgun (WGS) entry which is preliminary data.</text>
</comment>
<evidence type="ECO:0000313" key="1">
    <source>
        <dbReference type="EMBL" id="KAH7141984.1"/>
    </source>
</evidence>
<name>A0A9P9IZT3_9HYPO</name>
<dbReference type="EMBL" id="JAGMUV010000010">
    <property type="protein sequence ID" value="KAH7141984.1"/>
    <property type="molecule type" value="Genomic_DNA"/>
</dbReference>
<organism evidence="1 2">
    <name type="scientific">Dactylonectria macrodidyma</name>
    <dbReference type="NCBI Taxonomy" id="307937"/>
    <lineage>
        <taxon>Eukaryota</taxon>
        <taxon>Fungi</taxon>
        <taxon>Dikarya</taxon>
        <taxon>Ascomycota</taxon>
        <taxon>Pezizomycotina</taxon>
        <taxon>Sordariomycetes</taxon>
        <taxon>Hypocreomycetidae</taxon>
        <taxon>Hypocreales</taxon>
        <taxon>Nectriaceae</taxon>
        <taxon>Dactylonectria</taxon>
    </lineage>
</organism>
<sequence>MEVFSSLSPSNSLASYNGRVYIVNQQHLWAEAIIVSSASAFEAVGTSEEMLAFATKRHLVRSGSHFVCFVLLVLSDLASIRIPPTLRHRHFGWWYSCHRILAKTAGLKKVGLDPTGKGLQDPEGGSFARREDGSLTGEIIQVAMSKIYSSLPIPPLAQVKKAMKYGIHMLSIWHCILLRGFGGYSSPIVY</sequence>
<evidence type="ECO:0000313" key="2">
    <source>
        <dbReference type="Proteomes" id="UP000738349"/>
    </source>
</evidence>